<accession>A0A8D8W5J3</accession>
<organism evidence="1">
    <name type="scientific">Cacopsylla melanoneura</name>
    <dbReference type="NCBI Taxonomy" id="428564"/>
    <lineage>
        <taxon>Eukaryota</taxon>
        <taxon>Metazoa</taxon>
        <taxon>Ecdysozoa</taxon>
        <taxon>Arthropoda</taxon>
        <taxon>Hexapoda</taxon>
        <taxon>Insecta</taxon>
        <taxon>Pterygota</taxon>
        <taxon>Neoptera</taxon>
        <taxon>Paraneoptera</taxon>
        <taxon>Hemiptera</taxon>
        <taxon>Sternorrhyncha</taxon>
        <taxon>Psylloidea</taxon>
        <taxon>Psyllidae</taxon>
        <taxon>Psyllinae</taxon>
        <taxon>Cacopsylla</taxon>
    </lineage>
</organism>
<reference evidence="1" key="1">
    <citation type="submission" date="2021-05" db="EMBL/GenBank/DDBJ databases">
        <authorList>
            <person name="Alioto T."/>
            <person name="Alioto T."/>
            <person name="Gomez Garrido J."/>
        </authorList>
    </citation>
    <scope>NUCLEOTIDE SEQUENCE</scope>
</reference>
<protein>
    <submittedName>
        <fullName evidence="1">Uncharacterized protein</fullName>
    </submittedName>
</protein>
<evidence type="ECO:0000313" key="1">
    <source>
        <dbReference type="EMBL" id="CAG6647837.1"/>
    </source>
</evidence>
<dbReference type="AlphaFoldDB" id="A0A8D8W5J3"/>
<sequence length="101" mass="11928">MCELFKSWLYNYKKYINHKLSPLRSSMILSIPLTFINTDNDKPFCRPGDEFESWLQRSYLILSPIRIAPWFQAFPDLSPHTIIFIRRIGVSTKSTTSVDRK</sequence>
<name>A0A8D8W5J3_9HEMI</name>
<proteinExistence type="predicted"/>
<dbReference type="EMBL" id="HBUF01148956">
    <property type="protein sequence ID" value="CAG6647837.1"/>
    <property type="molecule type" value="Transcribed_RNA"/>
</dbReference>